<dbReference type="PANTHER" id="PTHR47470:SF1">
    <property type="entry name" value="FAD-DEPENDENT OXIDOREDUCTASE 2 FAD BINDING DOMAIN-CONTAINING PROTEIN"/>
    <property type="match status" value="1"/>
</dbReference>
<evidence type="ECO:0000256" key="11">
    <source>
        <dbReference type="ARBA" id="ARBA00038856"/>
    </source>
</evidence>
<dbReference type="InterPro" id="IPR007867">
    <property type="entry name" value="GMC_OxRtase_C"/>
</dbReference>
<dbReference type="GO" id="GO:0016995">
    <property type="term" value="F:cholesterol oxidase activity"/>
    <property type="evidence" value="ECO:0007669"/>
    <property type="project" value="UniProtKB-EC"/>
</dbReference>
<protein>
    <recommendedName>
        <fullName evidence="14">Cholesterol oxidase</fullName>
        <ecNumber evidence="13">1.1.3.6</ecNumber>
        <ecNumber evidence="11">5.3.3.1</ecNumber>
    </recommendedName>
    <alternativeName>
        <fullName evidence="15">Cholesterol isomerase</fullName>
    </alternativeName>
</protein>
<feature type="domain" description="Glucose-methanol-choline oxidoreductase C-terminal" evidence="17">
    <location>
        <begin position="494"/>
        <end position="556"/>
    </location>
</feature>
<evidence type="ECO:0000256" key="6">
    <source>
        <dbReference type="ARBA" id="ARBA00023002"/>
    </source>
</evidence>
<evidence type="ECO:0000256" key="4">
    <source>
        <dbReference type="ARBA" id="ARBA00022630"/>
    </source>
</evidence>
<evidence type="ECO:0000256" key="10">
    <source>
        <dbReference type="ARBA" id="ARBA00023235"/>
    </source>
</evidence>
<evidence type="ECO:0000256" key="12">
    <source>
        <dbReference type="ARBA" id="ARBA00049645"/>
    </source>
</evidence>
<gene>
    <name evidence="18" type="ORF">C1H84_02320</name>
</gene>
<evidence type="ECO:0000256" key="15">
    <source>
        <dbReference type="ARBA" id="ARBA00049778"/>
    </source>
</evidence>
<dbReference type="Gene3D" id="3.50.50.60">
    <property type="entry name" value="FAD/NAD(P)-binding domain"/>
    <property type="match status" value="3"/>
</dbReference>
<keyword evidence="3" id="KW-0153">Cholesterol metabolism</keyword>
<comment type="similarity">
    <text evidence="2">Belongs to the GMC oxidoreductase family.</text>
</comment>
<dbReference type="InterPro" id="IPR036188">
    <property type="entry name" value="FAD/NAD-bd_sf"/>
</dbReference>
<dbReference type="SUPFAM" id="SSF51905">
    <property type="entry name" value="FAD/NAD(P)-binding domain"/>
    <property type="match status" value="1"/>
</dbReference>
<organism evidence="18 19">
    <name type="scientific">Glutamicibacter soli</name>
    <dbReference type="NCBI Taxonomy" id="453836"/>
    <lineage>
        <taxon>Bacteria</taxon>
        <taxon>Bacillati</taxon>
        <taxon>Actinomycetota</taxon>
        <taxon>Actinomycetes</taxon>
        <taxon>Micrococcales</taxon>
        <taxon>Micrococcaceae</taxon>
        <taxon>Glutamicibacter</taxon>
    </lineage>
</organism>
<evidence type="ECO:0000256" key="3">
    <source>
        <dbReference type="ARBA" id="ARBA00022548"/>
    </source>
</evidence>
<evidence type="ECO:0000256" key="2">
    <source>
        <dbReference type="ARBA" id="ARBA00010790"/>
    </source>
</evidence>
<keyword evidence="8" id="KW-1207">Sterol metabolism</keyword>
<evidence type="ECO:0000256" key="13">
    <source>
        <dbReference type="ARBA" id="ARBA00049723"/>
    </source>
</evidence>
<keyword evidence="5" id="KW-0274">FAD</keyword>
<comment type="cofactor">
    <cofactor evidence="1">
        <name>FAD</name>
        <dbReference type="ChEBI" id="CHEBI:57692"/>
    </cofactor>
</comment>
<evidence type="ECO:0000313" key="19">
    <source>
        <dbReference type="Proteomes" id="UP000252167"/>
    </source>
</evidence>
<comment type="caution">
    <text evidence="18">The sequence shown here is derived from an EMBL/GenBank/DDBJ whole genome shotgun (WGS) entry which is preliminary data.</text>
</comment>
<dbReference type="RefSeq" id="WP_113606432.1">
    <property type="nucleotide sequence ID" value="NZ_POAF01000001.1"/>
</dbReference>
<keyword evidence="19" id="KW-1185">Reference proteome</keyword>
<evidence type="ECO:0000256" key="9">
    <source>
        <dbReference type="ARBA" id="ARBA00023221"/>
    </source>
</evidence>
<evidence type="ECO:0000256" key="14">
    <source>
        <dbReference type="ARBA" id="ARBA00049744"/>
    </source>
</evidence>
<proteinExistence type="inferred from homology"/>
<keyword evidence="10" id="KW-0413">Isomerase</keyword>
<dbReference type="GO" id="GO:0008203">
    <property type="term" value="P:cholesterol metabolic process"/>
    <property type="evidence" value="ECO:0007669"/>
    <property type="project" value="UniProtKB-KW"/>
</dbReference>
<dbReference type="Pfam" id="PF05199">
    <property type="entry name" value="GMC_oxred_C"/>
    <property type="match status" value="1"/>
</dbReference>
<evidence type="ECO:0000256" key="5">
    <source>
        <dbReference type="ARBA" id="ARBA00022827"/>
    </source>
</evidence>
<keyword evidence="4" id="KW-0285">Flavoprotein</keyword>
<feature type="compositionally biased region" description="Low complexity" evidence="16">
    <location>
        <begin position="579"/>
        <end position="588"/>
    </location>
</feature>
<dbReference type="AlphaFoldDB" id="A0A365YN57"/>
<evidence type="ECO:0000256" key="7">
    <source>
        <dbReference type="ARBA" id="ARBA00023098"/>
    </source>
</evidence>
<dbReference type="Pfam" id="PF13450">
    <property type="entry name" value="NAD_binding_8"/>
    <property type="match status" value="1"/>
</dbReference>
<comment type="pathway">
    <text evidence="12">Steroid metabolism; cholesterol degradation.</text>
</comment>
<dbReference type="PANTHER" id="PTHR47470">
    <property type="entry name" value="CHOLESTEROL OXIDASE"/>
    <property type="match status" value="1"/>
</dbReference>
<accession>A0A365YN57</accession>
<evidence type="ECO:0000313" key="18">
    <source>
        <dbReference type="EMBL" id="RBM04145.1"/>
    </source>
</evidence>
<keyword evidence="7" id="KW-0443">Lipid metabolism</keyword>
<dbReference type="EMBL" id="POAF01000001">
    <property type="protein sequence ID" value="RBM04145.1"/>
    <property type="molecule type" value="Genomic_DNA"/>
</dbReference>
<dbReference type="Proteomes" id="UP000252167">
    <property type="component" value="Unassembled WGS sequence"/>
</dbReference>
<dbReference type="EC" id="5.3.3.1" evidence="11"/>
<reference evidence="18 19" key="1">
    <citation type="submission" date="2018-01" db="EMBL/GenBank/DDBJ databases">
        <title>Glutamicibacter soli strain NHPC-3 Whole genome sequence and assembly.</title>
        <authorList>
            <person name="Choudhury P."/>
            <person name="Gupta D."/>
            <person name="Sengupta K."/>
            <person name="Jawed A."/>
            <person name="Sultana N."/>
            <person name="Saha P."/>
        </authorList>
    </citation>
    <scope>NUCLEOTIDE SEQUENCE [LARGE SCALE GENOMIC DNA]</scope>
    <source>
        <strain evidence="18 19">NHPC-3</strain>
    </source>
</reference>
<dbReference type="EC" id="1.1.3.6" evidence="13"/>
<keyword evidence="9" id="KW-0753">Steroid metabolism</keyword>
<sequence length="826" mass="88838">MGEIRAGQVPTEYVDAVVVGSGFGGSVATYRLADAGKQVVLMERGRSYGPGDFARSPSELSTAFWDPSEKLYGLFDAWTLRGLEGLVSSGLGGGSLIYANVLLRKDEKWFVNESPLPGGGYESWPIGYRDLEQHYQRVEDMIGVDRYPYQDTAKTNAFEQAAQAGGHTVFRPPLAVSFSTDADSPAQPGRMLPLADYGNLHGKPRTTCTLCGECDLGCNSGAKNTLDHNYLSAAAATGNADIRTLHEVRGFSRASDGSWLVRYVIHDPQHPSSTGDLPERLIRCAKLLLAAGTFGTSYLLLRNRMTLPGISPALGTRFSSNGDLLGLLFNASEQVEGRTVPRQLYGNRGPVITSTVRVADALDGNGATGRGYYLQDAGYPAFFNWLMELSQFREALPRAGKVAAKIIENRLFQRNRSSISADLAMALGPGRFSSTALPLLGMGRDVPDGRMYLREGRLAADWTLSTSQEFFESVRGAMRGIGDQLGAAFNDNPLWKAQRVVTVHPLGGAPIGANDQVGVCDPWSEVYGQPGLYVVDGAAMPGPVGPNPSLTIAAMADRACEHLLEQSWASPVVAAGSSLAGAAPEGGPVDAHTAQDPAAPVEPLNPRATSVAFTETMRGHFTLGVGEPASGLAQASLRHERMMFTLTITAKDIDRFTADPRHPASAEGFLDADVLGGHCPVLRGWFNLFVPDEQERRLMLYRLHVQSPGGRQLTMVGFKDIHDGPGVDLWPDTTTLFVQLLEGHVFPPAPEHPAASGLLAAEDPAVLGSGILYIEPLDFARQLTTFRAQGPRKVQALSAFGGLFLGSLYRSYLAPRRVRKNDHESA</sequence>
<feature type="region of interest" description="Disordered" evidence="16">
    <location>
        <begin position="579"/>
        <end position="604"/>
    </location>
</feature>
<evidence type="ECO:0000256" key="1">
    <source>
        <dbReference type="ARBA" id="ARBA00001974"/>
    </source>
</evidence>
<name>A0A365YN57_9MICC</name>
<evidence type="ECO:0000256" key="8">
    <source>
        <dbReference type="ARBA" id="ARBA00023166"/>
    </source>
</evidence>
<dbReference type="GO" id="GO:0004769">
    <property type="term" value="F:steroid Delta-isomerase activity"/>
    <property type="evidence" value="ECO:0007669"/>
    <property type="project" value="UniProtKB-EC"/>
</dbReference>
<keyword evidence="6" id="KW-0560">Oxidoreductase</keyword>
<dbReference type="InterPro" id="IPR052542">
    <property type="entry name" value="Cholesterol_Oxidase"/>
</dbReference>
<evidence type="ECO:0000259" key="17">
    <source>
        <dbReference type="Pfam" id="PF05199"/>
    </source>
</evidence>
<evidence type="ECO:0000256" key="16">
    <source>
        <dbReference type="SAM" id="MobiDB-lite"/>
    </source>
</evidence>